<evidence type="ECO:0000256" key="5">
    <source>
        <dbReference type="ARBA" id="ARBA00029300"/>
    </source>
</evidence>
<dbReference type="GO" id="GO:0016829">
    <property type="term" value="F:lyase activity"/>
    <property type="evidence" value="ECO:0007669"/>
    <property type="project" value="UniProtKB-KW"/>
</dbReference>
<dbReference type="InterPro" id="IPR027521">
    <property type="entry name" value="Usb1"/>
</dbReference>
<keyword evidence="3" id="KW-0456">Lyase</keyword>
<proteinExistence type="inferred from homology"/>
<feature type="region of interest" description="Disordered" evidence="7">
    <location>
        <begin position="147"/>
        <end position="173"/>
    </location>
</feature>
<evidence type="ECO:0000256" key="2">
    <source>
        <dbReference type="ARBA" id="ARBA00022801"/>
    </source>
</evidence>
<feature type="active site" description="Proton donor/acceptor" evidence="6">
    <location>
        <position position="309"/>
    </location>
</feature>
<dbReference type="GO" id="GO:0034477">
    <property type="term" value="P:U6 snRNA 3'-end processing"/>
    <property type="evidence" value="ECO:0007669"/>
    <property type="project" value="UniProtKB-UniRule"/>
</dbReference>
<evidence type="ECO:0000313" key="9">
    <source>
        <dbReference type="Proteomes" id="UP000678393"/>
    </source>
</evidence>
<feature type="region of interest" description="Disordered" evidence="7">
    <location>
        <begin position="1"/>
        <end position="22"/>
    </location>
</feature>
<dbReference type="EC" id="3.1.4.-" evidence="6"/>
<comment type="caution">
    <text evidence="8">The sequence shown here is derived from an EMBL/GenBank/DDBJ whole genome shotgun (WGS) entry which is preliminary data.</text>
</comment>
<keyword evidence="1 6" id="KW-0540">Nuclease</keyword>
<name>A0A8S3ZSH7_9EUPU</name>
<feature type="compositionally biased region" description="Polar residues" evidence="7">
    <location>
        <begin position="147"/>
        <end position="170"/>
    </location>
</feature>
<dbReference type="OrthoDB" id="49151at2759"/>
<dbReference type="Gene3D" id="3.90.1140.10">
    <property type="entry name" value="Cyclic phosphodiesterase"/>
    <property type="match status" value="1"/>
</dbReference>
<protein>
    <recommendedName>
        <fullName evidence="6">U6 snRNA phosphodiesterase</fullName>
        <ecNumber evidence="6">3.1.4.-</ecNumber>
    </recommendedName>
</protein>
<dbReference type="HAMAP" id="MF_03040">
    <property type="entry name" value="USB1"/>
    <property type="match status" value="1"/>
</dbReference>
<feature type="compositionally biased region" description="Basic and acidic residues" evidence="7">
    <location>
        <begin position="111"/>
        <end position="120"/>
    </location>
</feature>
<comment type="catalytic activity">
    <reaction evidence="5">
        <text>a 3'-end uridylyl-uridine-RNA = a 3'-end 2',3'-cyclophospho-uridine-RNA + uridine</text>
        <dbReference type="Rhea" id="RHEA:46052"/>
        <dbReference type="Rhea" id="RHEA-COMP:17384"/>
        <dbReference type="Rhea" id="RHEA-COMP:17385"/>
        <dbReference type="ChEBI" id="CHEBI:16704"/>
        <dbReference type="ChEBI" id="CHEBI:85643"/>
        <dbReference type="ChEBI" id="CHEBI:85644"/>
    </reaction>
    <physiologicalReaction direction="left-to-right" evidence="5">
        <dbReference type="Rhea" id="RHEA:46053"/>
    </physiologicalReaction>
</comment>
<evidence type="ECO:0000256" key="6">
    <source>
        <dbReference type="HAMAP-Rule" id="MF_03040"/>
    </source>
</evidence>
<dbReference type="EMBL" id="CAJHNH020005346">
    <property type="protein sequence ID" value="CAG5132413.1"/>
    <property type="molecule type" value="Genomic_DNA"/>
</dbReference>
<reference evidence="8" key="1">
    <citation type="submission" date="2021-04" db="EMBL/GenBank/DDBJ databases">
        <authorList>
            <consortium name="Molecular Ecology Group"/>
        </authorList>
    </citation>
    <scope>NUCLEOTIDE SEQUENCE</scope>
</reference>
<feature type="compositionally biased region" description="Low complexity" evidence="7">
    <location>
        <begin position="196"/>
        <end position="213"/>
    </location>
</feature>
<dbReference type="Pfam" id="PF09749">
    <property type="entry name" value="HVSL"/>
    <property type="match status" value="1"/>
</dbReference>
<evidence type="ECO:0000256" key="1">
    <source>
        <dbReference type="ARBA" id="ARBA00022722"/>
    </source>
</evidence>
<evidence type="ECO:0000313" key="8">
    <source>
        <dbReference type="EMBL" id="CAG5132413.1"/>
    </source>
</evidence>
<comment type="subcellular location">
    <subcellularLocation>
        <location evidence="6">Nucleus</location>
    </subcellularLocation>
</comment>
<dbReference type="PANTHER" id="PTHR13522:SF3">
    <property type="entry name" value="U6 SNRNA PHOSPHODIESTERASE 1"/>
    <property type="match status" value="1"/>
</dbReference>
<sequence>MNRLVSYTSSDDEDNVSGVSPEMGSAMVETNIFRQDTYINTVSQDEMVKLCSSHKPGPLHKVTMSHTPAQDLPITDESDDQKCNFVSSDSDTYSELSHSTKVTLDCHLSKSETERGKDSSSHGSQTINVTSDVQNKVTDNVMQAHQKTNMNSPSTGQGHPQVQTSHTSALTDEADSYKVPDIYSVLSPCSEEDHSFTTSSPESPTSVQPVESETVSCTLTNRKRKLSDGSKKHLDVPNSIQSMFLNKQHRWTDDPSQHDNRVRSFAHLEGNWATHVFVPVAKSEEFVKFVDKLLSMLMPQTFQAQSDFHVSLSRTVTIRYHWIELLVDSLREQFKSLTSCISDLTSVKLFTNDEKTRTFVVIELSVEDNKEFLEYVRAVDKSFAEFKLPAYYENPSFHISVGWCVGDVISDIPGEKLSKAQEMLGDFVAANPDLGFVYVHQICCQTGCKSFLITLPDAGI</sequence>
<keyword evidence="9" id="KW-1185">Reference proteome</keyword>
<keyword evidence="2 6" id="KW-0378">Hydrolase</keyword>
<keyword evidence="4 6" id="KW-0539">Nucleus</keyword>
<comment type="function">
    <text evidence="6">Phosphodiesterase responsible for the U6 snRNA 3' end processing. Acts as an exoribonuclease (RNase) responsible for trimming the poly(U) tract of the last nucleotides in the pre-U6 snRNA molecule, leading to the formation of mature U6 snRNA.</text>
</comment>
<feature type="active site" description="Proton donor/acceptor" evidence="6">
    <location>
        <position position="398"/>
    </location>
</feature>
<comment type="similarity">
    <text evidence="6">Belongs to the 2H phosphoesterase superfamily. USB1 family.</text>
</comment>
<feature type="region of interest" description="Disordered" evidence="7">
    <location>
        <begin position="190"/>
        <end position="233"/>
    </location>
</feature>
<feature type="compositionally biased region" description="Polar residues" evidence="7">
    <location>
        <begin position="121"/>
        <end position="135"/>
    </location>
</feature>
<dbReference type="AlphaFoldDB" id="A0A8S3ZSH7"/>
<accession>A0A8S3ZSH7</accession>
<dbReference type="Proteomes" id="UP000678393">
    <property type="component" value="Unassembled WGS sequence"/>
</dbReference>
<evidence type="ECO:0000256" key="7">
    <source>
        <dbReference type="SAM" id="MobiDB-lite"/>
    </source>
</evidence>
<evidence type="ECO:0000256" key="3">
    <source>
        <dbReference type="ARBA" id="ARBA00023239"/>
    </source>
</evidence>
<evidence type="ECO:0000256" key="4">
    <source>
        <dbReference type="ARBA" id="ARBA00023242"/>
    </source>
</evidence>
<feature type="region of interest" description="Disordered" evidence="7">
    <location>
        <begin position="111"/>
        <end position="135"/>
    </location>
</feature>
<dbReference type="GO" id="GO:0005634">
    <property type="term" value="C:nucleus"/>
    <property type="evidence" value="ECO:0007669"/>
    <property type="project" value="UniProtKB-SubCell"/>
</dbReference>
<dbReference type="PANTHER" id="PTHR13522">
    <property type="entry name" value="U6 SNRNA PHOSPHODIESTERASE 1"/>
    <property type="match status" value="1"/>
</dbReference>
<dbReference type="GO" id="GO:1990838">
    <property type="term" value="F:poly(U)-specific exoribonuclease activity, producing 3' uridine cyclic phosphate ends"/>
    <property type="evidence" value="ECO:0007669"/>
    <property type="project" value="UniProtKB-UniRule"/>
</dbReference>
<gene>
    <name evidence="8" type="ORF">CUNI_LOCUS17971</name>
</gene>
<organism evidence="8 9">
    <name type="scientific">Candidula unifasciata</name>
    <dbReference type="NCBI Taxonomy" id="100452"/>
    <lineage>
        <taxon>Eukaryota</taxon>
        <taxon>Metazoa</taxon>
        <taxon>Spiralia</taxon>
        <taxon>Lophotrochozoa</taxon>
        <taxon>Mollusca</taxon>
        <taxon>Gastropoda</taxon>
        <taxon>Heterobranchia</taxon>
        <taxon>Euthyneura</taxon>
        <taxon>Panpulmonata</taxon>
        <taxon>Eupulmonata</taxon>
        <taxon>Stylommatophora</taxon>
        <taxon>Helicina</taxon>
        <taxon>Helicoidea</taxon>
        <taxon>Geomitridae</taxon>
        <taxon>Candidula</taxon>
    </lineage>
</organism>